<gene>
    <name evidence="3" type="ORF">D0Y65_019023</name>
    <name evidence="2" type="ORF">glysoja_039535</name>
</gene>
<feature type="region of interest" description="Disordered" evidence="1">
    <location>
        <begin position="324"/>
        <end position="430"/>
    </location>
</feature>
<dbReference type="EMBL" id="KN648029">
    <property type="protein sequence ID" value="KHN35749.1"/>
    <property type="molecule type" value="Genomic_DNA"/>
</dbReference>
<proteinExistence type="predicted"/>
<sequence>MNQQNQGSGPPSNVPMKRKRGRPRKEESVVQRTNVPVMPGYNNVLNSNQTAGTTDDEMVGKEVTGVIDGTFKTGYLLSVKVADTDAFLKGLVFLPEQVPPLTVENDVAPHVKMIERKEIPIPVVNPQAEIHGSVPSTVQCNKQSFEPELQQVPMSEEQVLPTEIHSGISSLLENQSASTLIPNSISSEEIPQGTQEPGHVNQSTIMSELDHDKTVKQSETLHELDASTQVKESSADGGETKVSEATSELINLVPPIDNANKELGTGQQAVPYAHQLNEPNTSNIESNLIPVSAEPEALPCEQTAKTVFVEKQELPKTDVLEDTKTKLASETSSNVDTSNSNGKPSSVVNIPVVGSNHKLETSQPEAMPSEQIGKSVPSESKFSSDGHDLWGKSEDPQNCSSFGDINKVDFNQPTESLAKSMESEQIGSDT</sequence>
<dbReference type="PANTHER" id="PTHR34682">
    <property type="entry name" value="AT HOOK MOTIF-CONTAINING PROTEIN"/>
    <property type="match status" value="1"/>
</dbReference>
<name>A0A0B2RU66_GLYSO</name>
<dbReference type="EMBL" id="QZWG01000007">
    <property type="protein sequence ID" value="RZC04703.1"/>
    <property type="molecule type" value="Genomic_DNA"/>
</dbReference>
<protein>
    <recommendedName>
        <fullName evidence="5">AT hook motif-containing protein</fullName>
    </recommendedName>
</protein>
<dbReference type="PANTHER" id="PTHR34682:SF11">
    <property type="entry name" value="AT HOOK MOTIF PROTEIN"/>
    <property type="match status" value="1"/>
</dbReference>
<dbReference type="InterPro" id="IPR045881">
    <property type="entry name" value="MNM1-like"/>
</dbReference>
<organism evidence="2">
    <name type="scientific">Glycine soja</name>
    <name type="common">Wild soybean</name>
    <dbReference type="NCBI Taxonomy" id="3848"/>
    <lineage>
        <taxon>Eukaryota</taxon>
        <taxon>Viridiplantae</taxon>
        <taxon>Streptophyta</taxon>
        <taxon>Embryophyta</taxon>
        <taxon>Tracheophyta</taxon>
        <taxon>Spermatophyta</taxon>
        <taxon>Magnoliopsida</taxon>
        <taxon>eudicotyledons</taxon>
        <taxon>Gunneridae</taxon>
        <taxon>Pentapetalae</taxon>
        <taxon>rosids</taxon>
        <taxon>fabids</taxon>
        <taxon>Fabales</taxon>
        <taxon>Fabaceae</taxon>
        <taxon>Papilionoideae</taxon>
        <taxon>50 kb inversion clade</taxon>
        <taxon>NPAAA clade</taxon>
        <taxon>indigoferoid/millettioid clade</taxon>
        <taxon>Phaseoleae</taxon>
        <taxon>Glycine</taxon>
        <taxon>Glycine subgen. Soja</taxon>
    </lineage>
</organism>
<dbReference type="AlphaFoldDB" id="A0A0B2RU66"/>
<dbReference type="Proteomes" id="UP000289340">
    <property type="component" value="Chromosome 7"/>
</dbReference>
<keyword evidence="4" id="KW-1185">Reference proteome</keyword>
<evidence type="ECO:0008006" key="5">
    <source>
        <dbReference type="Google" id="ProtNLM"/>
    </source>
</evidence>
<evidence type="ECO:0000313" key="3">
    <source>
        <dbReference type="EMBL" id="RZC04703.1"/>
    </source>
</evidence>
<evidence type="ECO:0000313" key="4">
    <source>
        <dbReference type="Proteomes" id="UP000289340"/>
    </source>
</evidence>
<feature type="compositionally biased region" description="Polar residues" evidence="1">
    <location>
        <begin position="328"/>
        <end position="348"/>
    </location>
</feature>
<feature type="region of interest" description="Disordered" evidence="1">
    <location>
        <begin position="223"/>
        <end position="243"/>
    </location>
</feature>
<accession>A0A0B2RU66</accession>
<feature type="compositionally biased region" description="Polar residues" evidence="1">
    <location>
        <begin position="396"/>
        <end position="430"/>
    </location>
</feature>
<evidence type="ECO:0000313" key="2">
    <source>
        <dbReference type="EMBL" id="KHN35749.1"/>
    </source>
</evidence>
<feature type="compositionally biased region" description="Polar residues" evidence="1">
    <location>
        <begin position="1"/>
        <end position="11"/>
    </location>
</feature>
<reference evidence="2" key="1">
    <citation type="submission" date="2014-07" db="EMBL/GenBank/DDBJ databases">
        <title>Identification of a novel salt tolerance gene in wild soybean by whole-genome sequencing.</title>
        <authorList>
            <person name="Lam H.-M."/>
            <person name="Qi X."/>
            <person name="Li M.-W."/>
            <person name="Liu X."/>
            <person name="Xie M."/>
            <person name="Ni M."/>
            <person name="Xu X."/>
        </authorList>
    </citation>
    <scope>NUCLEOTIDE SEQUENCE [LARGE SCALE GENOMIC DNA]</scope>
    <source>
        <tissue evidence="2">Root</tissue>
    </source>
</reference>
<dbReference type="Proteomes" id="UP000053555">
    <property type="component" value="Unassembled WGS sequence"/>
</dbReference>
<reference evidence="3 4" key="2">
    <citation type="submission" date="2018-09" db="EMBL/GenBank/DDBJ databases">
        <title>A high-quality reference genome of wild soybean provides a powerful tool to mine soybean genomes.</title>
        <authorList>
            <person name="Xie M."/>
            <person name="Chung C.Y.L."/>
            <person name="Li M.-W."/>
            <person name="Wong F.-L."/>
            <person name="Chan T.-F."/>
            <person name="Lam H.-M."/>
        </authorList>
    </citation>
    <scope>NUCLEOTIDE SEQUENCE [LARGE SCALE GENOMIC DNA]</scope>
    <source>
        <strain evidence="4">cv. W05</strain>
        <tissue evidence="3">Hypocotyl of etiolated seedlings</tissue>
    </source>
</reference>
<evidence type="ECO:0000256" key="1">
    <source>
        <dbReference type="SAM" id="MobiDB-lite"/>
    </source>
</evidence>
<feature type="region of interest" description="Disordered" evidence="1">
    <location>
        <begin position="1"/>
        <end position="32"/>
    </location>
</feature>
<feature type="compositionally biased region" description="Basic and acidic residues" evidence="1">
    <location>
        <begin position="382"/>
        <end position="395"/>
    </location>
</feature>